<dbReference type="InterPro" id="IPR004850">
    <property type="entry name" value="NtA_dom"/>
</dbReference>
<dbReference type="AlphaFoldDB" id="A0A1S0U1R9"/>
<dbReference type="GeneID" id="9942796"/>
<keyword evidence="1" id="KW-1133">Transmembrane helix</keyword>
<dbReference type="KEGG" id="loa:LOAG_05389"/>
<dbReference type="InterPro" id="IPR008993">
    <property type="entry name" value="TIMP-like_OB-fold"/>
</dbReference>
<keyword evidence="1" id="KW-0472">Membrane</keyword>
<protein>
    <recommendedName>
        <fullName evidence="2">NtA domain-containing protein</fullName>
    </recommendedName>
</protein>
<dbReference type="RefSeq" id="XP_003140974.1">
    <property type="nucleotide sequence ID" value="XM_003140926.1"/>
</dbReference>
<feature type="domain" description="NtA" evidence="2">
    <location>
        <begin position="120"/>
        <end position="181"/>
    </location>
</feature>
<dbReference type="Gene3D" id="2.40.50.120">
    <property type="match status" value="1"/>
</dbReference>
<evidence type="ECO:0000256" key="1">
    <source>
        <dbReference type="SAM" id="Phobius"/>
    </source>
</evidence>
<keyword evidence="1" id="KW-0812">Transmembrane</keyword>
<name>A0A1S0U1R9_LOALO</name>
<evidence type="ECO:0000313" key="3">
    <source>
        <dbReference type="EMBL" id="EFO23099.1"/>
    </source>
</evidence>
<dbReference type="SUPFAM" id="SSF50242">
    <property type="entry name" value="TIMP-like"/>
    <property type="match status" value="1"/>
</dbReference>
<dbReference type="GO" id="GO:0043113">
    <property type="term" value="P:receptor clustering"/>
    <property type="evidence" value="ECO:0007669"/>
    <property type="project" value="InterPro"/>
</dbReference>
<dbReference type="Pfam" id="PF03146">
    <property type="entry name" value="NtA"/>
    <property type="match status" value="1"/>
</dbReference>
<dbReference type="InParanoid" id="A0A1S0U1R9"/>
<dbReference type="CTD" id="9942796"/>
<evidence type="ECO:0000259" key="2">
    <source>
        <dbReference type="Pfam" id="PF03146"/>
    </source>
</evidence>
<reference evidence="3" key="1">
    <citation type="submission" date="2012-04" db="EMBL/GenBank/DDBJ databases">
        <title>The Genome Sequence of Loa loa.</title>
        <authorList>
            <consortium name="The Broad Institute Genome Sequencing Platform"/>
            <consortium name="Broad Institute Genome Sequencing Center for Infectious Disease"/>
            <person name="Nutman T.B."/>
            <person name="Fink D.L."/>
            <person name="Russ C."/>
            <person name="Young S."/>
            <person name="Zeng Q."/>
            <person name="Gargeya S."/>
            <person name="Alvarado L."/>
            <person name="Berlin A."/>
            <person name="Chapman S.B."/>
            <person name="Chen Z."/>
            <person name="Freedman E."/>
            <person name="Gellesch M."/>
            <person name="Goldberg J."/>
            <person name="Griggs A."/>
            <person name="Gujja S."/>
            <person name="Heilman E.R."/>
            <person name="Heiman D."/>
            <person name="Howarth C."/>
            <person name="Mehta T."/>
            <person name="Neiman D."/>
            <person name="Pearson M."/>
            <person name="Roberts A."/>
            <person name="Saif S."/>
            <person name="Shea T."/>
            <person name="Shenoy N."/>
            <person name="Sisk P."/>
            <person name="Stolte C."/>
            <person name="Sykes S."/>
            <person name="White J."/>
            <person name="Yandava C."/>
            <person name="Haas B."/>
            <person name="Henn M.R."/>
            <person name="Nusbaum C."/>
            <person name="Birren B."/>
        </authorList>
    </citation>
    <scope>NUCLEOTIDE SEQUENCE [LARGE SCALE GENOMIC DNA]</scope>
</reference>
<organism evidence="3">
    <name type="scientific">Loa loa</name>
    <name type="common">Eye worm</name>
    <name type="synonym">Filaria loa</name>
    <dbReference type="NCBI Taxonomy" id="7209"/>
    <lineage>
        <taxon>Eukaryota</taxon>
        <taxon>Metazoa</taxon>
        <taxon>Ecdysozoa</taxon>
        <taxon>Nematoda</taxon>
        <taxon>Chromadorea</taxon>
        <taxon>Rhabditida</taxon>
        <taxon>Spirurina</taxon>
        <taxon>Spiruromorpha</taxon>
        <taxon>Filarioidea</taxon>
        <taxon>Onchocercidae</taxon>
        <taxon>Loa</taxon>
    </lineage>
</organism>
<accession>A0A1S0U1R9</accession>
<gene>
    <name evidence="3" type="ORF">LOAG_05389</name>
</gene>
<dbReference type="OrthoDB" id="126772at2759"/>
<dbReference type="GO" id="GO:0005886">
    <property type="term" value="C:plasma membrane"/>
    <property type="evidence" value="ECO:0007669"/>
    <property type="project" value="GOC"/>
</dbReference>
<dbReference type="GO" id="GO:0043236">
    <property type="term" value="F:laminin binding"/>
    <property type="evidence" value="ECO:0007669"/>
    <property type="project" value="InterPro"/>
</dbReference>
<dbReference type="EMBL" id="JH712081">
    <property type="protein sequence ID" value="EFO23099.1"/>
    <property type="molecule type" value="Genomic_DNA"/>
</dbReference>
<feature type="transmembrane region" description="Helical" evidence="1">
    <location>
        <begin position="73"/>
        <end position="92"/>
    </location>
</feature>
<proteinExistence type="predicted"/>
<sequence length="198" mass="23174">MEQFQDRWITITYSYSPAKVSPFYYRYLIEHLLALPQPDNFDYNRNTIMLTTIAIHLKRHLRVIHLKRHLRSVLIKLSPLIYAVLIPLYTYISYTQYPFLLLKKRQSSALNCLHYVLIIETATVRVKRIFKGFNIINSRKKIVIHGLGGAQICRSVLHERDTKIILLNELNGLFYLNSSLNEPEKCRNKAGLLTLISS</sequence>